<comment type="caution">
    <text evidence="1">The sequence shown here is derived from an EMBL/GenBank/DDBJ whole genome shotgun (WGS) entry which is preliminary data.</text>
</comment>
<dbReference type="AlphaFoldDB" id="A0A1V6UKJ2"/>
<dbReference type="EMBL" id="MDDG01000007">
    <property type="protein sequence ID" value="OQE38925.1"/>
    <property type="molecule type" value="Genomic_DNA"/>
</dbReference>
<name>A0A1V6UKJ2_9EURO</name>
<proteinExistence type="predicted"/>
<evidence type="ECO:0000313" key="2">
    <source>
        <dbReference type="Proteomes" id="UP000191500"/>
    </source>
</evidence>
<gene>
    <name evidence="1" type="ORF">PENCOP_c007G03627</name>
</gene>
<sequence length="100" mass="11524">MPKSNKSIENQIDKAIDHLSNQSKPNIAKTAREFGVPEGRLRRRWKGGKSLFQRQPTGRKLNIEQEKALCEYIDYFDAVRASINRRQIAITTNSILEDSH</sequence>
<dbReference type="InterPro" id="IPR009057">
    <property type="entry name" value="Homeodomain-like_sf"/>
</dbReference>
<evidence type="ECO:0008006" key="3">
    <source>
        <dbReference type="Google" id="ProtNLM"/>
    </source>
</evidence>
<keyword evidence="2" id="KW-1185">Reference proteome</keyword>
<dbReference type="SUPFAM" id="SSF46689">
    <property type="entry name" value="Homeodomain-like"/>
    <property type="match status" value="1"/>
</dbReference>
<reference evidence="2" key="1">
    <citation type="journal article" date="2017" name="Nat. Microbiol.">
        <title>Global analysis of biosynthetic gene clusters reveals vast potential of secondary metabolite production in Penicillium species.</title>
        <authorList>
            <person name="Nielsen J.C."/>
            <person name="Grijseels S."/>
            <person name="Prigent S."/>
            <person name="Ji B."/>
            <person name="Dainat J."/>
            <person name="Nielsen K.F."/>
            <person name="Frisvad J.C."/>
            <person name="Workman M."/>
            <person name="Nielsen J."/>
        </authorList>
    </citation>
    <scope>NUCLEOTIDE SEQUENCE [LARGE SCALE GENOMIC DNA]</scope>
    <source>
        <strain evidence="2">IBT 31321</strain>
    </source>
</reference>
<evidence type="ECO:0000313" key="1">
    <source>
        <dbReference type="EMBL" id="OQE38925.1"/>
    </source>
</evidence>
<protein>
    <recommendedName>
        <fullName evidence="3">HTH psq-type domain-containing protein</fullName>
    </recommendedName>
</protein>
<accession>A0A1V6UKJ2</accession>
<organism evidence="1 2">
    <name type="scientific">Penicillium coprophilum</name>
    <dbReference type="NCBI Taxonomy" id="36646"/>
    <lineage>
        <taxon>Eukaryota</taxon>
        <taxon>Fungi</taxon>
        <taxon>Dikarya</taxon>
        <taxon>Ascomycota</taxon>
        <taxon>Pezizomycotina</taxon>
        <taxon>Eurotiomycetes</taxon>
        <taxon>Eurotiomycetidae</taxon>
        <taxon>Eurotiales</taxon>
        <taxon>Aspergillaceae</taxon>
        <taxon>Penicillium</taxon>
    </lineage>
</organism>
<dbReference type="Proteomes" id="UP000191500">
    <property type="component" value="Unassembled WGS sequence"/>
</dbReference>